<keyword evidence="9" id="KW-0378">Hydrolase</keyword>
<evidence type="ECO:0000256" key="7">
    <source>
        <dbReference type="SAM" id="Phobius"/>
    </source>
</evidence>
<feature type="domain" description="Peptidase M50" evidence="8">
    <location>
        <begin position="20"/>
        <end position="108"/>
    </location>
</feature>
<evidence type="ECO:0000256" key="3">
    <source>
        <dbReference type="ARBA" id="ARBA00007931"/>
    </source>
</evidence>
<gene>
    <name evidence="9" type="ORF">MUN89_11790</name>
</gene>
<evidence type="ECO:0000256" key="1">
    <source>
        <dbReference type="ARBA" id="ARBA00001947"/>
    </source>
</evidence>
<keyword evidence="10" id="KW-1185">Reference proteome</keyword>
<dbReference type="GO" id="GO:0008233">
    <property type="term" value="F:peptidase activity"/>
    <property type="evidence" value="ECO:0007669"/>
    <property type="project" value="UniProtKB-KW"/>
</dbReference>
<comment type="similarity">
    <text evidence="3">Belongs to the peptidase M50B family.</text>
</comment>
<proteinExistence type="inferred from homology"/>
<keyword evidence="5 7" id="KW-1133">Transmembrane helix</keyword>
<sequence>MMILIRELLVFIFFAAPLGLFIHECGHVIPALCFRSDFSLISVGSGREIMKVRIGKLHFQCRLILFHGAYSLNERNEKFSLRERAIISICGPVMNAAGAAVLWMSSLVHISFSVYLFGLFNLYLALVNLVPFRIKGKSSDGYRFIQLICKSNEDTG</sequence>
<feature type="transmembrane region" description="Helical" evidence="7">
    <location>
        <begin position="85"/>
        <end position="104"/>
    </location>
</feature>
<dbReference type="RefSeq" id="WP_244707946.1">
    <property type="nucleotide sequence ID" value="NZ_CP095073.1"/>
</dbReference>
<keyword evidence="9" id="KW-0645">Protease</keyword>
<name>A0ABY4EF22_9BACI</name>
<comment type="subcellular location">
    <subcellularLocation>
        <location evidence="2">Membrane</location>
        <topology evidence="2">Multi-pass membrane protein</topology>
    </subcellularLocation>
</comment>
<dbReference type="GO" id="GO:0006508">
    <property type="term" value="P:proteolysis"/>
    <property type="evidence" value="ECO:0007669"/>
    <property type="project" value="UniProtKB-KW"/>
</dbReference>
<evidence type="ECO:0000256" key="6">
    <source>
        <dbReference type="ARBA" id="ARBA00023136"/>
    </source>
</evidence>
<reference evidence="9 10" key="1">
    <citation type="submission" date="2022-04" db="EMBL/GenBank/DDBJ databases">
        <title>Halobacillus sp. isolated from saltern.</title>
        <authorList>
            <person name="Won M."/>
            <person name="Lee C.-M."/>
            <person name="Woen H.-Y."/>
            <person name="Kwon S.-W."/>
        </authorList>
    </citation>
    <scope>NUCLEOTIDE SEQUENCE [LARGE SCALE GENOMIC DNA]</scope>
    <source>
        <strain evidence="9 10">SSBR10-3</strain>
    </source>
</reference>
<organism evidence="9 10">
    <name type="scientific">Halobacillus salinarum</name>
    <dbReference type="NCBI Taxonomy" id="2932257"/>
    <lineage>
        <taxon>Bacteria</taxon>
        <taxon>Bacillati</taxon>
        <taxon>Bacillota</taxon>
        <taxon>Bacilli</taxon>
        <taxon>Bacillales</taxon>
        <taxon>Bacillaceae</taxon>
        <taxon>Halobacillus</taxon>
    </lineage>
</organism>
<dbReference type="EMBL" id="CP095073">
    <property type="protein sequence ID" value="UOQ42658.1"/>
    <property type="molecule type" value="Genomic_DNA"/>
</dbReference>
<feature type="transmembrane region" description="Helical" evidence="7">
    <location>
        <begin position="110"/>
        <end position="130"/>
    </location>
</feature>
<evidence type="ECO:0000256" key="5">
    <source>
        <dbReference type="ARBA" id="ARBA00022989"/>
    </source>
</evidence>
<evidence type="ECO:0000256" key="2">
    <source>
        <dbReference type="ARBA" id="ARBA00004141"/>
    </source>
</evidence>
<dbReference type="Proteomes" id="UP000831787">
    <property type="component" value="Chromosome"/>
</dbReference>
<keyword evidence="4 7" id="KW-0812">Transmembrane</keyword>
<evidence type="ECO:0000313" key="10">
    <source>
        <dbReference type="Proteomes" id="UP000831787"/>
    </source>
</evidence>
<dbReference type="InterPro" id="IPR008915">
    <property type="entry name" value="Peptidase_M50"/>
</dbReference>
<keyword evidence="6 7" id="KW-0472">Membrane</keyword>
<dbReference type="Pfam" id="PF02163">
    <property type="entry name" value="Peptidase_M50"/>
    <property type="match status" value="1"/>
</dbReference>
<comment type="cofactor">
    <cofactor evidence="1">
        <name>Zn(2+)</name>
        <dbReference type="ChEBI" id="CHEBI:29105"/>
    </cofactor>
</comment>
<protein>
    <submittedName>
        <fullName evidence="9">Site-2 protease family protein</fullName>
    </submittedName>
</protein>
<accession>A0ABY4EF22</accession>
<evidence type="ECO:0000256" key="4">
    <source>
        <dbReference type="ARBA" id="ARBA00022692"/>
    </source>
</evidence>
<evidence type="ECO:0000259" key="8">
    <source>
        <dbReference type="Pfam" id="PF02163"/>
    </source>
</evidence>
<evidence type="ECO:0000313" key="9">
    <source>
        <dbReference type="EMBL" id="UOQ42658.1"/>
    </source>
</evidence>